<feature type="compositionally biased region" description="Polar residues" evidence="1">
    <location>
        <begin position="17"/>
        <end position="32"/>
    </location>
</feature>
<accession>A0A6V8R753</accession>
<feature type="region of interest" description="Disordered" evidence="1">
    <location>
        <begin position="1"/>
        <end position="110"/>
    </location>
</feature>
<dbReference type="EMBL" id="BLZH01000010">
    <property type="protein sequence ID" value="GFP58443.1"/>
    <property type="molecule type" value="Genomic_DNA"/>
</dbReference>
<dbReference type="Proteomes" id="UP000517252">
    <property type="component" value="Unassembled WGS sequence"/>
</dbReference>
<evidence type="ECO:0000313" key="3">
    <source>
        <dbReference type="Proteomes" id="UP000517252"/>
    </source>
</evidence>
<name>A0A6V8R753_TRIAP</name>
<feature type="compositionally biased region" description="Basic and acidic residues" evidence="1">
    <location>
        <begin position="1"/>
        <end position="10"/>
    </location>
</feature>
<sequence length="110" mass="12165">MNQKTMRTETETETETQQKSILTTQATRLKTQPKSHETNAGSEKPPLLVPAQPRPPCHQPSASHTSTQQQQQQQQPMHHHQQQLAADSESASVQQQPPQQAPAASSPTRS</sequence>
<organism evidence="2 3">
    <name type="scientific">Trichoderma asperellum</name>
    <name type="common">Filamentous fungus</name>
    <dbReference type="NCBI Taxonomy" id="101201"/>
    <lineage>
        <taxon>Eukaryota</taxon>
        <taxon>Fungi</taxon>
        <taxon>Dikarya</taxon>
        <taxon>Ascomycota</taxon>
        <taxon>Pezizomycotina</taxon>
        <taxon>Sordariomycetes</taxon>
        <taxon>Hypocreomycetidae</taxon>
        <taxon>Hypocreales</taxon>
        <taxon>Hypocreaceae</taxon>
        <taxon>Trichoderma</taxon>
    </lineage>
</organism>
<evidence type="ECO:0000313" key="2">
    <source>
        <dbReference type="EMBL" id="GFP58443.1"/>
    </source>
</evidence>
<evidence type="ECO:0000256" key="1">
    <source>
        <dbReference type="SAM" id="MobiDB-lite"/>
    </source>
</evidence>
<proteinExistence type="predicted"/>
<comment type="caution">
    <text evidence="2">The sequence shown here is derived from an EMBL/GenBank/DDBJ whole genome shotgun (WGS) entry which is preliminary data.</text>
</comment>
<feature type="compositionally biased region" description="Low complexity" evidence="1">
    <location>
        <begin position="90"/>
        <end position="110"/>
    </location>
</feature>
<gene>
    <name evidence="2" type="ORF">TASIC1_0010025400</name>
</gene>
<dbReference type="AlphaFoldDB" id="A0A6V8R753"/>
<reference evidence="2 3" key="1">
    <citation type="submission" date="2020-07" db="EMBL/GenBank/DDBJ databases">
        <title>Trichoderma asperellum IC-1 whole genome shotgun sequence.</title>
        <authorList>
            <person name="Kanamasa S."/>
            <person name="Takahashi H."/>
        </authorList>
    </citation>
    <scope>NUCLEOTIDE SEQUENCE [LARGE SCALE GENOMIC DNA]</scope>
    <source>
        <strain evidence="2 3">IC-1</strain>
    </source>
</reference>
<protein>
    <submittedName>
        <fullName evidence="2">Uncharacterized protein</fullName>
    </submittedName>
</protein>
<feature type="compositionally biased region" description="Low complexity" evidence="1">
    <location>
        <begin position="59"/>
        <end position="76"/>
    </location>
</feature>